<name>A0A0M2RAN9_9PROT</name>
<dbReference type="Proteomes" id="UP000034491">
    <property type="component" value="Unassembled WGS sequence"/>
</dbReference>
<sequence length="188" mass="21294">MFYDWLFEDSIASGVCSNASFCIAHFQTLISGSLAVIAAVCTAGVVYWSASMPIRQQKERDKIKDKRIKTVIDLEFRSEMNKIAKRAITIKSTIVAYRAANTEVNDNTRPKLFLPEPELAQQRELMAFLGPNTTANFLSLMLQIYAHQDNIRDTNTFMVDAYFEQVTKRLELIGNSAQSLANKEKEDI</sequence>
<comment type="caution">
    <text evidence="2">The sequence shown here is derived from an EMBL/GenBank/DDBJ whole genome shotgun (WGS) entry which is preliminary data.</text>
</comment>
<evidence type="ECO:0000313" key="2">
    <source>
        <dbReference type="EMBL" id="KKJ78711.1"/>
    </source>
</evidence>
<accession>A0A0M2RAN9</accession>
<dbReference type="EMBL" id="LANI01000001">
    <property type="protein sequence ID" value="KKJ78711.1"/>
    <property type="molecule type" value="Genomic_DNA"/>
</dbReference>
<evidence type="ECO:0000313" key="3">
    <source>
        <dbReference type="Proteomes" id="UP000034491"/>
    </source>
</evidence>
<evidence type="ECO:0000256" key="1">
    <source>
        <dbReference type="SAM" id="Phobius"/>
    </source>
</evidence>
<dbReference type="OrthoDB" id="9842322at2"/>
<gene>
    <name evidence="2" type="ORF">WH95_01115</name>
</gene>
<keyword evidence="1" id="KW-0472">Membrane</keyword>
<feature type="transmembrane region" description="Helical" evidence="1">
    <location>
        <begin position="29"/>
        <end position="50"/>
    </location>
</feature>
<protein>
    <recommendedName>
        <fullName evidence="4">DUF4760 domain-containing protein</fullName>
    </recommendedName>
</protein>
<dbReference type="STRING" id="1549748.WH95_01115"/>
<keyword evidence="1" id="KW-1133">Transmembrane helix</keyword>
<reference evidence="2 3" key="1">
    <citation type="submission" date="2015-03" db="EMBL/GenBank/DDBJ databases">
        <title>Genome sequence of Kiloniella sp. P1-1, isolated from the gut microflora of Pacific white shrimp, Penaeus vannamei.</title>
        <authorList>
            <person name="Shao Z."/>
            <person name="Wang L."/>
            <person name="Li X."/>
        </authorList>
    </citation>
    <scope>NUCLEOTIDE SEQUENCE [LARGE SCALE GENOMIC DNA]</scope>
    <source>
        <strain evidence="2 3">P1-1</strain>
    </source>
</reference>
<dbReference type="RefSeq" id="WP_046501815.1">
    <property type="nucleotide sequence ID" value="NZ_LANI01000001.1"/>
</dbReference>
<proteinExistence type="predicted"/>
<dbReference type="AlphaFoldDB" id="A0A0M2RAN9"/>
<keyword evidence="3" id="KW-1185">Reference proteome</keyword>
<evidence type="ECO:0008006" key="4">
    <source>
        <dbReference type="Google" id="ProtNLM"/>
    </source>
</evidence>
<keyword evidence="1" id="KW-0812">Transmembrane</keyword>
<organism evidence="2 3">
    <name type="scientific">Kiloniella litopenaei</name>
    <dbReference type="NCBI Taxonomy" id="1549748"/>
    <lineage>
        <taxon>Bacteria</taxon>
        <taxon>Pseudomonadati</taxon>
        <taxon>Pseudomonadota</taxon>
        <taxon>Alphaproteobacteria</taxon>
        <taxon>Rhodospirillales</taxon>
        <taxon>Kiloniellaceae</taxon>
        <taxon>Kiloniella</taxon>
    </lineage>
</organism>